<feature type="region of interest" description="Disordered" evidence="8">
    <location>
        <begin position="1"/>
        <end position="47"/>
    </location>
</feature>
<evidence type="ECO:0000256" key="7">
    <source>
        <dbReference type="RuleBase" id="RU362042"/>
    </source>
</evidence>
<dbReference type="EMBL" id="AP019621">
    <property type="protein sequence ID" value="BBJ50441.1"/>
    <property type="molecule type" value="Genomic_DNA"/>
</dbReference>
<feature type="compositionally biased region" description="Basic residues" evidence="8">
    <location>
        <begin position="37"/>
        <end position="47"/>
    </location>
</feature>
<feature type="active site" evidence="6">
    <location>
        <position position="488"/>
    </location>
</feature>
<evidence type="ECO:0000256" key="6">
    <source>
        <dbReference type="PIRSR" id="PIRSR600223-1"/>
    </source>
</evidence>
<feature type="domain" description="Peptidase S26" evidence="9">
    <location>
        <begin position="58"/>
        <end position="251"/>
    </location>
</feature>
<dbReference type="Gene3D" id="2.10.109.10">
    <property type="entry name" value="Umud Fragment, subunit A"/>
    <property type="match status" value="2"/>
</dbReference>
<gene>
    <name evidence="10" type="ORF">SAVMC3_30700</name>
</gene>
<dbReference type="PANTHER" id="PTHR43390">
    <property type="entry name" value="SIGNAL PEPTIDASE I"/>
    <property type="match status" value="1"/>
</dbReference>
<evidence type="ECO:0000256" key="3">
    <source>
        <dbReference type="ARBA" id="ARBA00009370"/>
    </source>
</evidence>
<comment type="subcellular location">
    <subcellularLocation>
        <location evidence="2">Cell membrane</location>
        <topology evidence="2">Single-pass type II membrane protein</topology>
    </subcellularLocation>
    <subcellularLocation>
        <location evidence="7">Membrane</location>
        <topology evidence="7">Single-pass type II membrane protein</topology>
    </subcellularLocation>
</comment>
<name>A0A499VLJ9_STRAX</name>
<evidence type="ECO:0000256" key="4">
    <source>
        <dbReference type="ARBA" id="ARBA00013208"/>
    </source>
</evidence>
<keyword evidence="5 7" id="KW-0378">Hydrolase</keyword>
<proteinExistence type="inferred from homology"/>
<dbReference type="InterPro" id="IPR019533">
    <property type="entry name" value="Peptidase_S26"/>
</dbReference>
<keyword evidence="7" id="KW-0645">Protease</keyword>
<feature type="region of interest" description="Disordered" evidence="8">
    <location>
        <begin position="317"/>
        <end position="383"/>
    </location>
</feature>
<dbReference type="PANTHER" id="PTHR43390:SF1">
    <property type="entry name" value="CHLOROPLAST PROCESSING PEPTIDASE"/>
    <property type="match status" value="1"/>
</dbReference>
<dbReference type="NCBIfam" id="TIGR02227">
    <property type="entry name" value="sigpep_I_bact"/>
    <property type="match status" value="2"/>
</dbReference>
<feature type="transmembrane region" description="Helical" evidence="7">
    <location>
        <begin position="57"/>
        <end position="80"/>
    </location>
</feature>
<comment type="catalytic activity">
    <reaction evidence="1 7">
        <text>Cleavage of hydrophobic, N-terminal signal or leader sequences from secreted and periplasmic proteins.</text>
        <dbReference type="EC" id="3.4.21.89"/>
    </reaction>
</comment>
<evidence type="ECO:0000256" key="8">
    <source>
        <dbReference type="SAM" id="MobiDB-lite"/>
    </source>
</evidence>
<dbReference type="InterPro" id="IPR036286">
    <property type="entry name" value="LexA/Signal_pep-like_sf"/>
</dbReference>
<evidence type="ECO:0000256" key="5">
    <source>
        <dbReference type="ARBA" id="ARBA00022801"/>
    </source>
</evidence>
<keyword evidence="7" id="KW-1133">Transmembrane helix</keyword>
<protein>
    <recommendedName>
        <fullName evidence="4 7">Signal peptidase I</fullName>
        <ecNumber evidence="4 7">3.4.21.89</ecNumber>
    </recommendedName>
</protein>
<accession>A0A499VLJ9</accession>
<keyword evidence="7" id="KW-0472">Membrane</keyword>
<feature type="compositionally biased region" description="Gly residues" evidence="8">
    <location>
        <begin position="365"/>
        <end position="377"/>
    </location>
</feature>
<dbReference type="SUPFAM" id="SSF51306">
    <property type="entry name" value="LexA/Signal peptidase"/>
    <property type="match status" value="2"/>
</dbReference>
<dbReference type="InterPro" id="IPR019758">
    <property type="entry name" value="Pept_S26A_signal_pept_1_CS"/>
</dbReference>
<sequence length="642" mass="69195">MGNRGKPRGVSSSAAENLLPTGARRASGGAVRPGRAERRKLQRKVKRRRRRSAVKEIPLLVGVAVLIALVLKTFLLQAFVIPSGSMENTIQIGDRVLVDKFTPWFGSKPQRGDVVVFKDPGNWLAGEKTTKKNDPVVVKQVKEGLVAIGLLPSDNDKDLIKRVVAVGGDTVKCCDAQGRVTVNGMPLSEPYIHPGNKPSAFDFSVTVPQGRLWVMGDHRANSADSRYHRTEQYGGTVSEDSVVGRAMVIAWPLGHWTRLKEPDTYASVPGGVTTALGPSHRVASADRYGLIPLPSPAELPLVMGVVGLRRLRRGRRHGVRSGCGGFGGRRTIRTRWPEDRPERHDGTVPPAVEDAATSASDSGDGDGGGTRESGEQGGQPKKQRSFWKELPLLIGIALILALLIKTFLVQAFSIPSDSMQNTLQQGDRVLVDKLTPWFGSEPERGEVVVFHDPANWLAGEPTATPNPLQRVLGWIGLMPSSNEKDLIKRVIGVAGDTVECKGTGPLKVNGHALNDTFVYAGNTPCSVDDQGGQFKVKVPKGKIWVMGDHRQNSLDSRYHQQDKNHGFVPVDNVIGRAIVIAWPPTRWNTLPIPDAFDQNLSAAAPGALGLAGAVPLVLWRRHRLAGGPTGGNPRVSSDGTAG</sequence>
<feature type="active site" evidence="6">
    <location>
        <position position="418"/>
    </location>
</feature>
<keyword evidence="7" id="KW-0812">Transmembrane</keyword>
<dbReference type="PROSITE" id="PS00761">
    <property type="entry name" value="SPASE_I_3"/>
    <property type="match status" value="2"/>
</dbReference>
<evidence type="ECO:0000256" key="2">
    <source>
        <dbReference type="ARBA" id="ARBA00004401"/>
    </source>
</evidence>
<dbReference type="InterPro" id="IPR000223">
    <property type="entry name" value="Pept_S26A_signal_pept_1"/>
</dbReference>
<dbReference type="CDD" id="cd06530">
    <property type="entry name" value="S26_SPase_I"/>
    <property type="match status" value="2"/>
</dbReference>
<feature type="compositionally biased region" description="Basic and acidic residues" evidence="8">
    <location>
        <begin position="335"/>
        <end position="346"/>
    </location>
</feature>
<dbReference type="GO" id="GO:0009003">
    <property type="term" value="F:signal peptidase activity"/>
    <property type="evidence" value="ECO:0007669"/>
    <property type="project" value="UniProtKB-EC"/>
</dbReference>
<evidence type="ECO:0000313" key="10">
    <source>
        <dbReference type="EMBL" id="BBJ50441.1"/>
    </source>
</evidence>
<evidence type="ECO:0000256" key="1">
    <source>
        <dbReference type="ARBA" id="ARBA00000677"/>
    </source>
</evidence>
<dbReference type="GO" id="GO:0005886">
    <property type="term" value="C:plasma membrane"/>
    <property type="evidence" value="ECO:0007669"/>
    <property type="project" value="UniProtKB-SubCell"/>
</dbReference>
<dbReference type="AlphaFoldDB" id="A0A499VLJ9"/>
<evidence type="ECO:0000259" key="9">
    <source>
        <dbReference type="Pfam" id="PF10502"/>
    </source>
</evidence>
<feature type="compositionally biased region" description="Low complexity" evidence="8">
    <location>
        <begin position="353"/>
        <end position="362"/>
    </location>
</feature>
<dbReference type="EC" id="3.4.21.89" evidence="4 7"/>
<feature type="domain" description="Peptidase S26" evidence="9">
    <location>
        <begin position="388"/>
        <end position="582"/>
    </location>
</feature>
<dbReference type="Pfam" id="PF10502">
    <property type="entry name" value="Peptidase_S26"/>
    <property type="match status" value="2"/>
</dbReference>
<reference evidence="10" key="1">
    <citation type="submission" date="2019-04" db="EMBL/GenBank/DDBJ databases">
        <title>Draft genome sequences of Streptomyces avermitilis MC3.</title>
        <authorList>
            <person name="Komaki H."/>
            <person name="Tamura T."/>
            <person name="Hosoyama A."/>
        </authorList>
    </citation>
    <scope>NUCLEOTIDE SEQUENCE</scope>
    <source>
        <strain evidence="10">MC3</strain>
    </source>
</reference>
<dbReference type="GO" id="GO:0006465">
    <property type="term" value="P:signal peptide processing"/>
    <property type="evidence" value="ECO:0007669"/>
    <property type="project" value="InterPro"/>
</dbReference>
<organism evidence="10">
    <name type="scientific">Streptomyces avermitilis</name>
    <dbReference type="NCBI Taxonomy" id="33903"/>
    <lineage>
        <taxon>Bacteria</taxon>
        <taxon>Bacillati</taxon>
        <taxon>Actinomycetota</taxon>
        <taxon>Actinomycetes</taxon>
        <taxon>Kitasatosporales</taxon>
        <taxon>Streptomycetaceae</taxon>
        <taxon>Streptomyces</taxon>
    </lineage>
</organism>
<comment type="similarity">
    <text evidence="3 7">Belongs to the peptidase S26 family.</text>
</comment>
<dbReference type="GO" id="GO:0004252">
    <property type="term" value="F:serine-type endopeptidase activity"/>
    <property type="evidence" value="ECO:0007669"/>
    <property type="project" value="InterPro"/>
</dbReference>
<dbReference type="PRINTS" id="PR00727">
    <property type="entry name" value="LEADERPTASE"/>
</dbReference>